<keyword evidence="2" id="KW-1185">Reference proteome</keyword>
<dbReference type="EMBL" id="CP182909">
    <property type="protein sequence ID" value="XPM63389.1"/>
    <property type="molecule type" value="Genomic_DNA"/>
</dbReference>
<accession>A0ACD5GRV4</accession>
<dbReference type="Proteomes" id="UP000095472">
    <property type="component" value="Chromosome"/>
</dbReference>
<name>A0ACD5GRV4_9CYAN</name>
<organism evidence="1 2">
    <name type="scientific">Desertifilum tharense IPPAS B-1220</name>
    <dbReference type="NCBI Taxonomy" id="1781255"/>
    <lineage>
        <taxon>Bacteria</taxon>
        <taxon>Bacillati</taxon>
        <taxon>Cyanobacteriota</taxon>
        <taxon>Cyanophyceae</taxon>
        <taxon>Desertifilales</taxon>
        <taxon>Desertifilaceae</taxon>
        <taxon>Desertifilum</taxon>
    </lineage>
</organism>
<evidence type="ECO:0000313" key="1">
    <source>
        <dbReference type="EMBL" id="XPM63389.1"/>
    </source>
</evidence>
<reference evidence="1 2" key="1">
    <citation type="journal article" date="2016" name="Genome Announc.">
        <title>Draft Genome Sequence of the Thermotolerant Cyanobacterium Desertifilum sp. IPPAS B-1220.</title>
        <authorList>
            <person name="Mironov K.S."/>
            <person name="Sinetova M.A."/>
            <person name="Bolatkhan K."/>
            <person name="Zayadan B.K."/>
            <person name="Ustinova V.V."/>
            <person name="Kupriyanova E.V."/>
            <person name="Skrypnik A.N."/>
            <person name="Gogoleva N.E."/>
            <person name="Gogolev Y.V."/>
            <person name="Los D.A."/>
        </authorList>
    </citation>
    <scope>NUCLEOTIDE SEQUENCE [LARGE SCALE GENOMIC DNA]</scope>
    <source>
        <strain evidence="1 2">IPPAS B-1220</strain>
    </source>
</reference>
<proteinExistence type="predicted"/>
<protein>
    <submittedName>
        <fullName evidence="1">TolB family protein</fullName>
    </submittedName>
</protein>
<gene>
    <name evidence="1" type="ORF">BH720_029370</name>
</gene>
<sequence length="142" mass="15886">MSSRTQRYISVIGLLLFLWVGSFFAQPGDARTRTPPLTSEIAFVSNRRGNEDVYLLQPRRSQPLNLTNHPADDATASWSPDGQFIAFRSFRNGDAEIYRMNADGTNQVNLTKTPGEIPRQLGRQMVGASFFLPTGRGTTKFM</sequence>
<evidence type="ECO:0000313" key="2">
    <source>
        <dbReference type="Proteomes" id="UP000095472"/>
    </source>
</evidence>